<keyword evidence="3" id="KW-0597">Phosphoprotein</keyword>
<evidence type="ECO:0000256" key="9">
    <source>
        <dbReference type="SAM" id="Phobius"/>
    </source>
</evidence>
<comment type="caution">
    <text evidence="11">The sequence shown here is derived from an EMBL/GenBank/DDBJ whole genome shotgun (WGS) entry which is preliminary data.</text>
</comment>
<dbReference type="InterPro" id="IPR036890">
    <property type="entry name" value="HATPase_C_sf"/>
</dbReference>
<dbReference type="PANTHER" id="PTHR24421:SF10">
    <property type="entry name" value="NITRATE_NITRITE SENSOR PROTEIN NARQ"/>
    <property type="match status" value="1"/>
</dbReference>
<dbReference type="SUPFAM" id="SSF55874">
    <property type="entry name" value="ATPase domain of HSP90 chaperone/DNA topoisomerase II/histidine kinase"/>
    <property type="match status" value="1"/>
</dbReference>
<feature type="transmembrane region" description="Helical" evidence="9">
    <location>
        <begin position="5"/>
        <end position="21"/>
    </location>
</feature>
<evidence type="ECO:0000256" key="6">
    <source>
        <dbReference type="ARBA" id="ARBA00022777"/>
    </source>
</evidence>
<dbReference type="AlphaFoldDB" id="A0A7X5TTI6"/>
<dbReference type="EMBL" id="JAAMOX010000001">
    <property type="protein sequence ID" value="NIH53318.1"/>
    <property type="molecule type" value="Genomic_DNA"/>
</dbReference>
<evidence type="ECO:0000256" key="5">
    <source>
        <dbReference type="ARBA" id="ARBA00022741"/>
    </source>
</evidence>
<keyword evidence="9" id="KW-0472">Membrane</keyword>
<dbReference type="EC" id="2.7.13.3" evidence="2"/>
<keyword evidence="9" id="KW-1133">Transmembrane helix</keyword>
<dbReference type="GO" id="GO:0000155">
    <property type="term" value="F:phosphorelay sensor kinase activity"/>
    <property type="evidence" value="ECO:0007669"/>
    <property type="project" value="InterPro"/>
</dbReference>
<keyword evidence="7" id="KW-0067">ATP-binding</keyword>
<dbReference type="GO" id="GO:0016020">
    <property type="term" value="C:membrane"/>
    <property type="evidence" value="ECO:0007669"/>
    <property type="project" value="InterPro"/>
</dbReference>
<evidence type="ECO:0000313" key="11">
    <source>
        <dbReference type="EMBL" id="NIH53318.1"/>
    </source>
</evidence>
<feature type="transmembrane region" description="Helical" evidence="9">
    <location>
        <begin position="27"/>
        <end position="56"/>
    </location>
</feature>
<evidence type="ECO:0000256" key="7">
    <source>
        <dbReference type="ARBA" id="ARBA00022840"/>
    </source>
</evidence>
<dbReference type="Gene3D" id="1.20.5.1930">
    <property type="match status" value="1"/>
</dbReference>
<keyword evidence="5" id="KW-0547">Nucleotide-binding</keyword>
<feature type="transmembrane region" description="Helical" evidence="9">
    <location>
        <begin position="63"/>
        <end position="83"/>
    </location>
</feature>
<dbReference type="Gene3D" id="3.30.565.10">
    <property type="entry name" value="Histidine kinase-like ATPase, C-terminal domain"/>
    <property type="match status" value="1"/>
</dbReference>
<reference evidence="11 12" key="1">
    <citation type="submission" date="2020-02" db="EMBL/GenBank/DDBJ databases">
        <title>Sequencing the genomes of 1000 actinobacteria strains.</title>
        <authorList>
            <person name="Klenk H.-P."/>
        </authorList>
    </citation>
    <scope>NUCLEOTIDE SEQUENCE [LARGE SCALE GENOMIC DNA]</scope>
    <source>
        <strain evidence="11 12">DSM 27960</strain>
    </source>
</reference>
<keyword evidence="9" id="KW-0812">Transmembrane</keyword>
<proteinExistence type="predicted"/>
<feature type="domain" description="Signal transduction histidine kinase subgroup 3 dimerisation and phosphoacceptor" evidence="10">
    <location>
        <begin position="161"/>
        <end position="227"/>
    </location>
</feature>
<dbReference type="PANTHER" id="PTHR24421">
    <property type="entry name" value="NITRATE/NITRITE SENSOR PROTEIN NARX-RELATED"/>
    <property type="match status" value="1"/>
</dbReference>
<evidence type="ECO:0000259" key="10">
    <source>
        <dbReference type="Pfam" id="PF07730"/>
    </source>
</evidence>
<organism evidence="11 12">
    <name type="scientific">Lysinibacter cavernae</name>
    <dbReference type="NCBI Taxonomy" id="1640652"/>
    <lineage>
        <taxon>Bacteria</taxon>
        <taxon>Bacillati</taxon>
        <taxon>Actinomycetota</taxon>
        <taxon>Actinomycetes</taxon>
        <taxon>Micrococcales</taxon>
        <taxon>Microbacteriaceae</taxon>
        <taxon>Lysinibacter</taxon>
    </lineage>
</organism>
<evidence type="ECO:0000256" key="8">
    <source>
        <dbReference type="ARBA" id="ARBA00023012"/>
    </source>
</evidence>
<name>A0A7X5TTI6_9MICO</name>
<dbReference type="GO" id="GO:0046983">
    <property type="term" value="F:protein dimerization activity"/>
    <property type="evidence" value="ECO:0007669"/>
    <property type="project" value="InterPro"/>
</dbReference>
<comment type="catalytic activity">
    <reaction evidence="1">
        <text>ATP + protein L-histidine = ADP + protein N-phospho-L-histidine.</text>
        <dbReference type="EC" id="2.7.13.3"/>
    </reaction>
</comment>
<dbReference type="GO" id="GO:0005524">
    <property type="term" value="F:ATP binding"/>
    <property type="evidence" value="ECO:0007669"/>
    <property type="project" value="UniProtKB-KW"/>
</dbReference>
<dbReference type="RefSeq" id="WP_167148836.1">
    <property type="nucleotide sequence ID" value="NZ_JAAMOX010000001.1"/>
</dbReference>
<protein>
    <recommendedName>
        <fullName evidence="2">histidine kinase</fullName>
        <ecNumber evidence="2">2.7.13.3</ecNumber>
    </recommendedName>
</protein>
<sequence>MITWAGFGTIILLGSSLLLFWRHRMPLAVTIVLLGIPLLFPSSPFPGLIALTALIAARRGRHVWILIGVAYVATLLSVIWDIACGPAGLLGQLLTDADGWDQFRSVIGWLIPLIAAVLMVPTLSVGFVRRTTAELSDVRHQSDATARNVAVLHTEVSRERERQEVAREIHDTLASRLSALSLHAGALELTVPQENPEAAAAAKVVRESAQNSLDDLRHVIEVLRNPELGAVRGGGTTLADIGTLIEEAHAQNDRVRSTLFVTDPLTCDPEVAHACFRIVQEGLSNARRHAPGGDVLVEVRGGSGTGLSLKIVNPLLTHGQASSEGGGHGIVGMRERAQLVGGSLSAERALDGTFTVTAWLPWVPAPRTEG</sequence>
<evidence type="ECO:0000256" key="4">
    <source>
        <dbReference type="ARBA" id="ARBA00022679"/>
    </source>
</evidence>
<evidence type="ECO:0000256" key="3">
    <source>
        <dbReference type="ARBA" id="ARBA00022553"/>
    </source>
</evidence>
<keyword evidence="8" id="KW-0902">Two-component regulatory system</keyword>
<keyword evidence="4" id="KW-0808">Transferase</keyword>
<evidence type="ECO:0000256" key="1">
    <source>
        <dbReference type="ARBA" id="ARBA00000085"/>
    </source>
</evidence>
<gene>
    <name evidence="11" type="ORF">FHX76_001186</name>
</gene>
<dbReference type="Proteomes" id="UP000541033">
    <property type="component" value="Unassembled WGS sequence"/>
</dbReference>
<evidence type="ECO:0000313" key="12">
    <source>
        <dbReference type="Proteomes" id="UP000541033"/>
    </source>
</evidence>
<keyword evidence="6 11" id="KW-0418">Kinase</keyword>
<evidence type="ECO:0000256" key="2">
    <source>
        <dbReference type="ARBA" id="ARBA00012438"/>
    </source>
</evidence>
<accession>A0A7X5TTI6</accession>
<dbReference type="InterPro" id="IPR050482">
    <property type="entry name" value="Sensor_HK_TwoCompSys"/>
</dbReference>
<dbReference type="CDD" id="cd16917">
    <property type="entry name" value="HATPase_UhpB-NarQ-NarX-like"/>
    <property type="match status" value="1"/>
</dbReference>
<dbReference type="InterPro" id="IPR011712">
    <property type="entry name" value="Sig_transdc_His_kin_sub3_dim/P"/>
</dbReference>
<keyword evidence="12" id="KW-1185">Reference proteome</keyword>
<feature type="transmembrane region" description="Helical" evidence="9">
    <location>
        <begin position="103"/>
        <end position="128"/>
    </location>
</feature>
<dbReference type="Pfam" id="PF07730">
    <property type="entry name" value="HisKA_3"/>
    <property type="match status" value="1"/>
</dbReference>